<evidence type="ECO:0000256" key="1">
    <source>
        <dbReference type="SAM" id="MobiDB-lite"/>
    </source>
</evidence>
<dbReference type="EMBL" id="CP095005">
    <property type="protein sequence ID" value="UOO94390.1"/>
    <property type="molecule type" value="Genomic_DNA"/>
</dbReference>
<dbReference type="KEGG" id="hdo:MUK72_10475"/>
<protein>
    <submittedName>
        <fullName evidence="2">Uncharacterized protein</fullName>
    </submittedName>
</protein>
<reference evidence="2" key="1">
    <citation type="submission" date="2022-04" db="EMBL/GenBank/DDBJ databases">
        <title>Sequencing and genomic assembly of Halococcus dombrowskii.</title>
        <authorList>
            <person name="Lim S.W."/>
            <person name="MacLea K.S."/>
        </authorList>
    </citation>
    <scope>NUCLEOTIDE SEQUENCE</scope>
    <source>
        <strain evidence="2">H4</strain>
    </source>
</reference>
<proteinExistence type="predicted"/>
<dbReference type="GeneID" id="71762277"/>
<organism evidence="2 3">
    <name type="scientific">Halococcus dombrowskii</name>
    <dbReference type="NCBI Taxonomy" id="179637"/>
    <lineage>
        <taxon>Archaea</taxon>
        <taxon>Methanobacteriati</taxon>
        <taxon>Methanobacteriota</taxon>
        <taxon>Stenosarchaea group</taxon>
        <taxon>Halobacteria</taxon>
        <taxon>Halobacteriales</taxon>
        <taxon>Halococcaceae</taxon>
        <taxon>Halococcus</taxon>
    </lineage>
</organism>
<sequence length="201" mass="23030">MSANTTGSPSDDQESIRKCPYCGSKHKSRGLFSHVRQTDEKGHGPRKEVPDSFSVEDAEIVGYTETNRKKPISNSKSGKELILCKICGNTSKGMHGFHIHAKLMAGKKNHPEDPADIDESQFRAIPTDEHWKPTGQFDEVDEEYRDMVQWENDNHDNESEKTMEGMFIPVDELRELQDLLIRSREKQPVVDEIERIVQRYS</sequence>
<dbReference type="Proteomes" id="UP000830542">
    <property type="component" value="Chromosome"/>
</dbReference>
<evidence type="ECO:0000313" key="2">
    <source>
        <dbReference type="EMBL" id="UOO94390.1"/>
    </source>
</evidence>
<feature type="compositionally biased region" description="Polar residues" evidence="1">
    <location>
        <begin position="1"/>
        <end position="10"/>
    </location>
</feature>
<gene>
    <name evidence="2" type="ORF">MUK72_10475</name>
</gene>
<dbReference type="RefSeq" id="WP_244700021.1">
    <property type="nucleotide sequence ID" value="NZ_BAAADN010000002.1"/>
</dbReference>
<feature type="compositionally biased region" description="Basic and acidic residues" evidence="1">
    <location>
        <begin position="36"/>
        <end position="50"/>
    </location>
</feature>
<name>A0AAX3AKW4_HALDO</name>
<keyword evidence="3" id="KW-1185">Reference proteome</keyword>
<accession>A0AAX3AKW4</accession>
<feature type="region of interest" description="Disordered" evidence="1">
    <location>
        <begin position="1"/>
        <end position="74"/>
    </location>
</feature>
<evidence type="ECO:0000313" key="3">
    <source>
        <dbReference type="Proteomes" id="UP000830542"/>
    </source>
</evidence>
<dbReference type="AlphaFoldDB" id="A0AAX3AKW4"/>